<evidence type="ECO:0000313" key="1">
    <source>
        <dbReference type="EMBL" id="SSW67252.1"/>
    </source>
</evidence>
<dbReference type="AlphaFoldDB" id="A0A446CHB3"/>
<gene>
    <name evidence="1" type="ORF">AVE30378_02527</name>
</gene>
<name>A0A446CHB3_9BURK</name>
<dbReference type="RefSeq" id="WP_129241223.1">
    <property type="nucleotide sequence ID" value="NZ_UFQC01000011.1"/>
</dbReference>
<evidence type="ECO:0000313" key="2">
    <source>
        <dbReference type="Proteomes" id="UP000289465"/>
    </source>
</evidence>
<sequence length="70" mass="7727">MTAATLWVLLAFLPATPDRPPVMVIERFATQAECLDVLAVFPPTTRVTFDCMPSRQIRASAAPTLENRPL</sequence>
<proteinExistence type="predicted"/>
<dbReference type="EMBL" id="UFQC01000011">
    <property type="protein sequence ID" value="SSW67252.1"/>
    <property type="molecule type" value="Genomic_DNA"/>
</dbReference>
<protein>
    <submittedName>
        <fullName evidence="1">Uncharacterized protein</fullName>
    </submittedName>
</protein>
<reference evidence="1 2" key="1">
    <citation type="submission" date="2018-07" db="EMBL/GenBank/DDBJ databases">
        <authorList>
            <person name="Peeters C."/>
        </authorList>
    </citation>
    <scope>NUCLEOTIDE SEQUENCE [LARGE SCALE GENOMIC DNA]</scope>
    <source>
        <strain evidence="1 2">LMG 30378</strain>
    </source>
</reference>
<dbReference type="Proteomes" id="UP000289465">
    <property type="component" value="Unassembled WGS sequence"/>
</dbReference>
<organism evidence="1 2">
    <name type="scientific">Achromobacter veterisilvae</name>
    <dbReference type="NCBI Taxonomy" id="2069367"/>
    <lineage>
        <taxon>Bacteria</taxon>
        <taxon>Pseudomonadati</taxon>
        <taxon>Pseudomonadota</taxon>
        <taxon>Betaproteobacteria</taxon>
        <taxon>Burkholderiales</taxon>
        <taxon>Alcaligenaceae</taxon>
        <taxon>Achromobacter</taxon>
    </lineage>
</organism>
<accession>A0A446CHB3</accession>
<dbReference type="OrthoDB" id="8657738at2"/>